<dbReference type="RefSeq" id="WP_197660265.1">
    <property type="nucleotide sequence ID" value="NZ_JAEAGR010000003.1"/>
</dbReference>
<name>A0A8J7H875_9FIRM</name>
<accession>A0A8J7H875</accession>
<evidence type="ECO:0000259" key="10">
    <source>
        <dbReference type="PROSITE" id="PS50893"/>
    </source>
</evidence>
<feature type="transmembrane region" description="Helical" evidence="9">
    <location>
        <begin position="245"/>
        <end position="266"/>
    </location>
</feature>
<dbReference type="GO" id="GO:0016887">
    <property type="term" value="F:ATP hydrolysis activity"/>
    <property type="evidence" value="ECO:0007669"/>
    <property type="project" value="InterPro"/>
</dbReference>
<evidence type="ECO:0000256" key="3">
    <source>
        <dbReference type="ARBA" id="ARBA00022475"/>
    </source>
</evidence>
<dbReference type="InterPro" id="IPR003593">
    <property type="entry name" value="AAA+_ATPase"/>
</dbReference>
<dbReference type="PROSITE" id="PS00211">
    <property type="entry name" value="ABC_TRANSPORTER_1"/>
    <property type="match status" value="1"/>
</dbReference>
<dbReference type="InterPro" id="IPR039421">
    <property type="entry name" value="Type_1_exporter"/>
</dbReference>
<evidence type="ECO:0000256" key="1">
    <source>
        <dbReference type="ARBA" id="ARBA00004651"/>
    </source>
</evidence>
<keyword evidence="4 9" id="KW-0812">Transmembrane</keyword>
<dbReference type="InterPro" id="IPR027417">
    <property type="entry name" value="P-loop_NTPase"/>
</dbReference>
<evidence type="ECO:0000313" key="12">
    <source>
        <dbReference type="EMBL" id="MBH1940040.1"/>
    </source>
</evidence>
<dbReference type="GO" id="GO:0005524">
    <property type="term" value="F:ATP binding"/>
    <property type="evidence" value="ECO:0007669"/>
    <property type="project" value="UniProtKB-KW"/>
</dbReference>
<comment type="subcellular location">
    <subcellularLocation>
        <location evidence="1">Cell membrane</location>
        <topology evidence="1">Multi-pass membrane protein</topology>
    </subcellularLocation>
</comment>
<dbReference type="Pfam" id="PF00005">
    <property type="entry name" value="ABC_tran"/>
    <property type="match status" value="1"/>
</dbReference>
<reference evidence="12" key="1">
    <citation type="submission" date="2020-12" db="EMBL/GenBank/DDBJ databases">
        <title>M. sibirica DSM 26468T genome.</title>
        <authorList>
            <person name="Thieme N."/>
            <person name="Rettenmaier R."/>
            <person name="Zverlov V."/>
            <person name="Liebl W."/>
        </authorList>
    </citation>
    <scope>NUCLEOTIDE SEQUENCE</scope>
    <source>
        <strain evidence="12">DSM 26468</strain>
    </source>
</reference>
<feature type="domain" description="ABC transmembrane type-1" evidence="11">
    <location>
        <begin position="19"/>
        <end position="301"/>
    </location>
</feature>
<dbReference type="PROSITE" id="PS50929">
    <property type="entry name" value="ABC_TM1F"/>
    <property type="match status" value="1"/>
</dbReference>
<keyword evidence="5" id="KW-0547">Nucleotide-binding</keyword>
<feature type="transmembrane region" description="Helical" evidence="9">
    <location>
        <begin position="54"/>
        <end position="72"/>
    </location>
</feature>
<dbReference type="PANTHER" id="PTHR43394:SF1">
    <property type="entry name" value="ATP-BINDING CASSETTE SUB-FAMILY B MEMBER 10, MITOCHONDRIAL"/>
    <property type="match status" value="1"/>
</dbReference>
<gene>
    <name evidence="12" type="ORF">I5677_03915</name>
</gene>
<evidence type="ECO:0000256" key="2">
    <source>
        <dbReference type="ARBA" id="ARBA00022448"/>
    </source>
</evidence>
<evidence type="ECO:0000256" key="5">
    <source>
        <dbReference type="ARBA" id="ARBA00022741"/>
    </source>
</evidence>
<dbReference type="SUPFAM" id="SSF52540">
    <property type="entry name" value="P-loop containing nucleoside triphosphate hydrolases"/>
    <property type="match status" value="1"/>
</dbReference>
<comment type="caution">
    <text evidence="12">The sequence shown here is derived from an EMBL/GenBank/DDBJ whole genome shotgun (WGS) entry which is preliminary data.</text>
</comment>
<feature type="transmembrane region" description="Helical" evidence="9">
    <location>
        <begin position="129"/>
        <end position="152"/>
    </location>
</feature>
<dbReference type="GO" id="GO:0015421">
    <property type="term" value="F:ABC-type oligopeptide transporter activity"/>
    <property type="evidence" value="ECO:0007669"/>
    <property type="project" value="TreeGrafter"/>
</dbReference>
<dbReference type="PROSITE" id="PS50893">
    <property type="entry name" value="ABC_TRANSPORTER_2"/>
    <property type="match status" value="1"/>
</dbReference>
<evidence type="ECO:0000313" key="13">
    <source>
        <dbReference type="Proteomes" id="UP000623269"/>
    </source>
</evidence>
<evidence type="ECO:0000256" key="7">
    <source>
        <dbReference type="ARBA" id="ARBA00022989"/>
    </source>
</evidence>
<keyword evidence="3" id="KW-1003">Cell membrane</keyword>
<keyword evidence="2" id="KW-0813">Transport</keyword>
<proteinExistence type="predicted"/>
<dbReference type="InterPro" id="IPR017871">
    <property type="entry name" value="ABC_transporter-like_CS"/>
</dbReference>
<dbReference type="InterPro" id="IPR036640">
    <property type="entry name" value="ABC1_TM_sf"/>
</dbReference>
<evidence type="ECO:0000259" key="11">
    <source>
        <dbReference type="PROSITE" id="PS50929"/>
    </source>
</evidence>
<dbReference type="CDD" id="cd18542">
    <property type="entry name" value="ABC_6TM_YknU_like"/>
    <property type="match status" value="1"/>
</dbReference>
<feature type="transmembrane region" description="Helical" evidence="9">
    <location>
        <begin position="158"/>
        <end position="174"/>
    </location>
</feature>
<dbReference type="PANTHER" id="PTHR43394">
    <property type="entry name" value="ATP-DEPENDENT PERMEASE MDL1, MITOCHONDRIAL"/>
    <property type="match status" value="1"/>
</dbReference>
<protein>
    <submittedName>
        <fullName evidence="12">ABC transporter ATP-binding protein</fullName>
    </submittedName>
</protein>
<dbReference type="FunFam" id="3.40.50.300:FF:000221">
    <property type="entry name" value="Multidrug ABC transporter ATP-binding protein"/>
    <property type="match status" value="1"/>
</dbReference>
<dbReference type="GO" id="GO:0005886">
    <property type="term" value="C:plasma membrane"/>
    <property type="evidence" value="ECO:0007669"/>
    <property type="project" value="UniProtKB-SubCell"/>
</dbReference>
<evidence type="ECO:0000256" key="6">
    <source>
        <dbReference type="ARBA" id="ARBA00022840"/>
    </source>
</evidence>
<dbReference type="EMBL" id="JAEAGR010000003">
    <property type="protein sequence ID" value="MBH1940040.1"/>
    <property type="molecule type" value="Genomic_DNA"/>
</dbReference>
<dbReference type="AlphaFoldDB" id="A0A8J7H875"/>
<organism evidence="12 13">
    <name type="scientific">Mobilitalea sibirica</name>
    <dbReference type="NCBI Taxonomy" id="1462919"/>
    <lineage>
        <taxon>Bacteria</taxon>
        <taxon>Bacillati</taxon>
        <taxon>Bacillota</taxon>
        <taxon>Clostridia</taxon>
        <taxon>Lachnospirales</taxon>
        <taxon>Lachnospiraceae</taxon>
        <taxon>Mobilitalea</taxon>
    </lineage>
</organism>
<evidence type="ECO:0000256" key="8">
    <source>
        <dbReference type="ARBA" id="ARBA00023136"/>
    </source>
</evidence>
<feature type="domain" description="ABC transporter" evidence="10">
    <location>
        <begin position="335"/>
        <end position="568"/>
    </location>
</feature>
<evidence type="ECO:0000256" key="4">
    <source>
        <dbReference type="ARBA" id="ARBA00022692"/>
    </source>
</evidence>
<dbReference type="Gene3D" id="1.20.1560.10">
    <property type="entry name" value="ABC transporter type 1, transmembrane domain"/>
    <property type="match status" value="1"/>
</dbReference>
<keyword evidence="8 9" id="KW-0472">Membrane</keyword>
<keyword evidence="13" id="KW-1185">Reference proteome</keyword>
<keyword evidence="6 12" id="KW-0067">ATP-binding</keyword>
<feature type="transmembrane region" description="Helical" evidence="9">
    <location>
        <begin position="20"/>
        <end position="42"/>
    </location>
</feature>
<evidence type="ECO:0000256" key="9">
    <source>
        <dbReference type="SAM" id="Phobius"/>
    </source>
</evidence>
<sequence>MTAMQWFYSFLKKYRNRIIIGLVVATITCTLAIVNPYIAGIIVDDVIRGGNREILPKLVVIMLVATLIRTVARYWFTISFEKVSQGVLFSMRDYVYRKFLGQDFSFYNKNRTGDLMSRQTGDMEAIRHFVAWVIYNVYESALLFSIALTMIFVADFRLALGMVVILPITAWVTMKQLKSVKPAFHNIRQHFSSLNTLVQENVSGNRVVKAFAKEDYEIEKFDVENDGYRQAELDAAKIWRKYVPIFEFLSNVLTVVLYLVGGFMVINNHMSMGKLVTVSGYLWMLNNPLRMAGWLANDYQRFVTSVEKIYSTINIEPSIKDPDNAIAKKRFNGDIVFSHVSYRVEEEEILKDINFHVKPGQTVGIIGATGSGKSTLMNLLCRFYDVTEGEIKVDGVNVKKLDLFSLRDNIGMAMQDVFLFSDTIEGNIAYGRPDCSFEQVMEAAKVANAHDFILQMPDGYDTIIGERGVGLSGGQKQRISLARALLKNPSIIILDDTTSAVDMETETLIQNELNSINANHTVFIIAHRISSIKEADQILVVDEGRIVESGNHEELLAKKGYYHTVFHHQYGDFDQIKTGLKEFNYIRNSKTEETSYSGGHTSIRDWGNEIG</sequence>
<dbReference type="InterPro" id="IPR011527">
    <property type="entry name" value="ABC1_TM_dom"/>
</dbReference>
<dbReference type="Gene3D" id="3.40.50.300">
    <property type="entry name" value="P-loop containing nucleotide triphosphate hydrolases"/>
    <property type="match status" value="1"/>
</dbReference>
<keyword evidence="7 9" id="KW-1133">Transmembrane helix</keyword>
<dbReference type="InterPro" id="IPR003439">
    <property type="entry name" value="ABC_transporter-like_ATP-bd"/>
</dbReference>
<dbReference type="Pfam" id="PF00664">
    <property type="entry name" value="ABC_membrane"/>
    <property type="match status" value="1"/>
</dbReference>
<dbReference type="Proteomes" id="UP000623269">
    <property type="component" value="Unassembled WGS sequence"/>
</dbReference>
<dbReference type="SUPFAM" id="SSF90123">
    <property type="entry name" value="ABC transporter transmembrane region"/>
    <property type="match status" value="1"/>
</dbReference>
<dbReference type="SMART" id="SM00382">
    <property type="entry name" value="AAA"/>
    <property type="match status" value="1"/>
</dbReference>